<dbReference type="InterPro" id="IPR000909">
    <property type="entry name" value="PLipase_C_PInositol-sp_X_dom"/>
</dbReference>
<dbReference type="InterPro" id="IPR000008">
    <property type="entry name" value="C2_dom"/>
</dbReference>
<dbReference type="EC" id="3.1.4.11" evidence="2"/>
<dbReference type="PROSITE" id="PS50004">
    <property type="entry name" value="C2"/>
    <property type="match status" value="1"/>
</dbReference>
<dbReference type="HOGENOM" id="CLU_002738_3_0_1"/>
<feature type="region of interest" description="Disordered" evidence="3">
    <location>
        <begin position="133"/>
        <end position="160"/>
    </location>
</feature>
<feature type="domain" description="PI-PLC Y-box" evidence="5">
    <location>
        <begin position="293"/>
        <end position="406"/>
    </location>
</feature>
<keyword evidence="7" id="KW-1185">Reference proteome</keyword>
<dbReference type="Proteomes" id="UP000016931">
    <property type="component" value="Unassembled WGS sequence"/>
</dbReference>
<evidence type="ECO:0000259" key="4">
    <source>
        <dbReference type="PROSITE" id="PS50004"/>
    </source>
</evidence>
<dbReference type="SMART" id="SM00149">
    <property type="entry name" value="PLCYc"/>
    <property type="match status" value="1"/>
</dbReference>
<sequence length="565" mass="63799">MASNLALSPAITKYATAVFEQSTLGSDVTLESFLQRLDSPESSEPLPVQADTSHPLPHYFISSSHNTYLSGNQLWSKSSEESYKHALKQGCRCIEIDLWDGDSPSSSEAEDDKSQASDANGLSGFLKKKLNRLRSRSDPKQPTPDSPATDDLMPTPWRTTSDRSEPVVYHGYTATKEISFRKVCEVVRLYAFKTTALPLIVSLEVHCSPSQQEIVCELMHDYWSEFLLKLPDDFSDTTPLPPLESLKRKILVKVKFVAAQKARAAQADNDDEESSAADEEVEATKKSKIIERLGSMGIFTRAFHFRGFDDPTATIPTHVFSLGESKLLEACEEQPEKLFKHNLHYLMRAYPKGTRLRSTNLDPTPFWRQGVQIVALNYQRLDAANMLNFAQFESTGGYVLKPKGYLPVEEKVEQPKAGRKSLDLCIRVYAAQALGTSNSVPDAYVKCELHIESKAEFEKNVIPKEGQNKGGEWKRRTRVHETRDPEYDEMLDFKGVHSIVPELSFVRFKVMDDNSYQKDSLLGWACYRLDRMPTGLVLLHLRGEDYKANGAKLLVHTSVQWMEEQ</sequence>
<dbReference type="PANTHER" id="PTHR10336">
    <property type="entry name" value="PHOSPHOINOSITIDE-SPECIFIC PHOSPHOLIPASE C FAMILY PROTEIN"/>
    <property type="match status" value="1"/>
</dbReference>
<dbReference type="OrthoDB" id="269822at2759"/>
<dbReference type="GO" id="GO:0048015">
    <property type="term" value="P:phosphatidylinositol-mediated signaling"/>
    <property type="evidence" value="ECO:0007669"/>
    <property type="project" value="TreeGrafter"/>
</dbReference>
<evidence type="ECO:0000256" key="3">
    <source>
        <dbReference type="SAM" id="MobiDB-lite"/>
    </source>
</evidence>
<evidence type="ECO:0000256" key="1">
    <source>
        <dbReference type="ARBA" id="ARBA00023224"/>
    </source>
</evidence>
<dbReference type="PROSITE" id="PS50008">
    <property type="entry name" value="PIPLC_Y_DOMAIN"/>
    <property type="match status" value="1"/>
</dbReference>
<dbReference type="SMART" id="SM00239">
    <property type="entry name" value="C2"/>
    <property type="match status" value="1"/>
</dbReference>
<keyword evidence="2" id="KW-0442">Lipid degradation</keyword>
<keyword evidence="1" id="KW-0807">Transducer</keyword>
<dbReference type="SMART" id="SM00148">
    <property type="entry name" value="PLCXc"/>
    <property type="match status" value="1"/>
</dbReference>
<reference evidence="6 7" key="1">
    <citation type="journal article" date="2012" name="PLoS Pathog.">
        <title>Diverse lifestyles and strategies of plant pathogenesis encoded in the genomes of eighteen Dothideomycetes fungi.</title>
        <authorList>
            <person name="Ohm R.A."/>
            <person name="Feau N."/>
            <person name="Henrissat B."/>
            <person name="Schoch C.L."/>
            <person name="Horwitz B.A."/>
            <person name="Barry K.W."/>
            <person name="Condon B.J."/>
            <person name="Copeland A.C."/>
            <person name="Dhillon B."/>
            <person name="Glaser F."/>
            <person name="Hesse C.N."/>
            <person name="Kosti I."/>
            <person name="LaButti K."/>
            <person name="Lindquist E.A."/>
            <person name="Lucas S."/>
            <person name="Salamov A.A."/>
            <person name="Bradshaw R.E."/>
            <person name="Ciuffetti L."/>
            <person name="Hamelin R.C."/>
            <person name="Kema G.H.J."/>
            <person name="Lawrence C."/>
            <person name="Scott J.A."/>
            <person name="Spatafora J.W."/>
            <person name="Turgeon B.G."/>
            <person name="de Wit P.J.G.M."/>
            <person name="Zhong S."/>
            <person name="Goodwin S.B."/>
            <person name="Grigoriev I.V."/>
        </authorList>
    </citation>
    <scope>NUCLEOTIDE SEQUENCE [LARGE SCALE GENOMIC DNA]</scope>
    <source>
        <strain evidence="6 7">SO2202</strain>
    </source>
</reference>
<dbReference type="SUPFAM" id="SSF49562">
    <property type="entry name" value="C2 domain (Calcium/lipid-binding domain, CaLB)"/>
    <property type="match status" value="1"/>
</dbReference>
<keyword evidence="2" id="KW-0378">Hydrolase</keyword>
<dbReference type="InterPro" id="IPR017946">
    <property type="entry name" value="PLC-like_Pdiesterase_TIM-brl"/>
</dbReference>
<dbReference type="InterPro" id="IPR035892">
    <property type="entry name" value="C2_domain_sf"/>
</dbReference>
<evidence type="ECO:0000256" key="2">
    <source>
        <dbReference type="RuleBase" id="RU361133"/>
    </source>
</evidence>
<dbReference type="InterPro" id="IPR001192">
    <property type="entry name" value="PI-PLC_fam"/>
</dbReference>
<protein>
    <recommendedName>
        <fullName evidence="2">Phosphoinositide phospholipase C</fullName>
        <ecNumber evidence="2">3.1.4.11</ecNumber>
    </recommendedName>
</protein>
<gene>
    <name evidence="6" type="ORF">SEPMUDRAFT_145753</name>
</gene>
<dbReference type="InterPro" id="IPR001711">
    <property type="entry name" value="PLipase_C_Pinositol-sp_Y"/>
</dbReference>
<dbReference type="GO" id="GO:0004435">
    <property type="term" value="F:phosphatidylinositol-4,5-bisphosphate phospholipase C activity"/>
    <property type="evidence" value="ECO:0007669"/>
    <property type="project" value="UniProtKB-EC"/>
</dbReference>
<dbReference type="CDD" id="cd00275">
    <property type="entry name" value="C2_PLC_like"/>
    <property type="match status" value="1"/>
</dbReference>
<accession>N1QLI7</accession>
<name>N1QLI7_SPHMS</name>
<dbReference type="PANTHER" id="PTHR10336:SF82">
    <property type="entry name" value="PHOSPHOINOSITIDE PHOSPHOLIPASE C"/>
    <property type="match status" value="1"/>
</dbReference>
<dbReference type="OMA" id="NCQLHVE"/>
<dbReference type="eggNOG" id="KOG0169">
    <property type="taxonomic scope" value="Eukaryota"/>
</dbReference>
<dbReference type="CDD" id="cd08598">
    <property type="entry name" value="PI-PLC1c_yeast"/>
    <property type="match status" value="1"/>
</dbReference>
<organism evidence="6 7">
    <name type="scientific">Sphaerulina musiva (strain SO2202)</name>
    <name type="common">Poplar stem canker fungus</name>
    <name type="synonym">Septoria musiva</name>
    <dbReference type="NCBI Taxonomy" id="692275"/>
    <lineage>
        <taxon>Eukaryota</taxon>
        <taxon>Fungi</taxon>
        <taxon>Dikarya</taxon>
        <taxon>Ascomycota</taxon>
        <taxon>Pezizomycotina</taxon>
        <taxon>Dothideomycetes</taxon>
        <taxon>Dothideomycetidae</taxon>
        <taxon>Mycosphaerellales</taxon>
        <taxon>Mycosphaerellaceae</taxon>
        <taxon>Sphaerulina</taxon>
    </lineage>
</organism>
<dbReference type="AlphaFoldDB" id="N1QLI7"/>
<dbReference type="GeneID" id="27900386"/>
<evidence type="ECO:0000313" key="7">
    <source>
        <dbReference type="Proteomes" id="UP000016931"/>
    </source>
</evidence>
<dbReference type="PRINTS" id="PR00390">
    <property type="entry name" value="PHPHLIPASEC"/>
</dbReference>
<dbReference type="GO" id="GO:0051209">
    <property type="term" value="P:release of sequestered calcium ion into cytosol"/>
    <property type="evidence" value="ECO:0007669"/>
    <property type="project" value="TreeGrafter"/>
</dbReference>
<dbReference type="SUPFAM" id="SSF51695">
    <property type="entry name" value="PLC-like phosphodiesterases"/>
    <property type="match status" value="1"/>
</dbReference>
<dbReference type="Pfam" id="PF00387">
    <property type="entry name" value="PI-PLC-Y"/>
    <property type="match status" value="1"/>
</dbReference>
<keyword evidence="2" id="KW-0443">Lipid metabolism</keyword>
<dbReference type="Gene3D" id="3.20.20.190">
    <property type="entry name" value="Phosphatidylinositol (PI) phosphodiesterase"/>
    <property type="match status" value="1"/>
</dbReference>
<proteinExistence type="predicted"/>
<dbReference type="Gene3D" id="2.60.40.150">
    <property type="entry name" value="C2 domain"/>
    <property type="match status" value="1"/>
</dbReference>
<dbReference type="PROSITE" id="PS50007">
    <property type="entry name" value="PIPLC_X_DOMAIN"/>
    <property type="match status" value="1"/>
</dbReference>
<evidence type="ECO:0000259" key="5">
    <source>
        <dbReference type="PROSITE" id="PS50008"/>
    </source>
</evidence>
<evidence type="ECO:0000313" key="6">
    <source>
        <dbReference type="EMBL" id="EMF16528.1"/>
    </source>
</evidence>
<dbReference type="GO" id="GO:0016042">
    <property type="term" value="P:lipid catabolic process"/>
    <property type="evidence" value="ECO:0007669"/>
    <property type="project" value="UniProtKB-KW"/>
</dbReference>
<dbReference type="Pfam" id="PF00168">
    <property type="entry name" value="C2"/>
    <property type="match status" value="1"/>
</dbReference>
<dbReference type="RefSeq" id="XP_016764649.1">
    <property type="nucleotide sequence ID" value="XM_016903249.1"/>
</dbReference>
<dbReference type="STRING" id="692275.N1QLI7"/>
<feature type="domain" description="C2" evidence="4">
    <location>
        <begin position="402"/>
        <end position="543"/>
    </location>
</feature>
<dbReference type="Pfam" id="PF00388">
    <property type="entry name" value="PI-PLC-X"/>
    <property type="match status" value="1"/>
</dbReference>
<comment type="catalytic activity">
    <reaction evidence="2">
        <text>a 1,2-diacyl-sn-glycero-3-phospho-(1D-myo-inositol-4,5-bisphosphate) + H2O = 1D-myo-inositol 1,4,5-trisphosphate + a 1,2-diacyl-sn-glycerol + H(+)</text>
        <dbReference type="Rhea" id="RHEA:33179"/>
        <dbReference type="ChEBI" id="CHEBI:15377"/>
        <dbReference type="ChEBI" id="CHEBI:15378"/>
        <dbReference type="ChEBI" id="CHEBI:17815"/>
        <dbReference type="ChEBI" id="CHEBI:58456"/>
        <dbReference type="ChEBI" id="CHEBI:203600"/>
        <dbReference type="EC" id="3.1.4.11"/>
    </reaction>
</comment>
<dbReference type="EMBL" id="KB456260">
    <property type="protein sequence ID" value="EMF16528.1"/>
    <property type="molecule type" value="Genomic_DNA"/>
</dbReference>